<keyword evidence="3" id="KW-0949">S-adenosyl-L-methionine</keyword>
<keyword evidence="5" id="KW-1185">Reference proteome</keyword>
<evidence type="ECO:0000256" key="2">
    <source>
        <dbReference type="ARBA" id="ARBA00022679"/>
    </source>
</evidence>
<protein>
    <submittedName>
        <fullName evidence="4">DNA adenine methylase</fullName>
    </submittedName>
</protein>
<evidence type="ECO:0000313" key="5">
    <source>
        <dbReference type="Proteomes" id="UP000298715"/>
    </source>
</evidence>
<keyword evidence="2" id="KW-0808">Transferase</keyword>
<organism evidence="4 5">
    <name type="scientific">Spiroplasma melliferum</name>
    <dbReference type="NCBI Taxonomy" id="2134"/>
    <lineage>
        <taxon>Bacteria</taxon>
        <taxon>Bacillati</taxon>
        <taxon>Mycoplasmatota</taxon>
        <taxon>Mollicutes</taxon>
        <taxon>Entomoplasmatales</taxon>
        <taxon>Spiroplasmataceae</taxon>
        <taxon>Spiroplasma</taxon>
    </lineage>
</organism>
<evidence type="ECO:0000256" key="1">
    <source>
        <dbReference type="ARBA" id="ARBA00022603"/>
    </source>
</evidence>
<dbReference type="Pfam" id="PF02086">
    <property type="entry name" value="MethyltransfD12"/>
    <property type="match status" value="1"/>
</dbReference>
<evidence type="ECO:0000313" key="4">
    <source>
        <dbReference type="EMBL" id="QCO23963.1"/>
    </source>
</evidence>
<reference evidence="4 5" key="1">
    <citation type="submission" date="2018-05" db="EMBL/GenBank/DDBJ databases">
        <title>Compelete Genome Sequence of Spiroplasma melliferum.</title>
        <authorList>
            <person name="Davis R.E."/>
            <person name="Shao J.Y."/>
            <person name="Zhao Y."/>
            <person name="Gasparich G.E."/>
        </authorList>
    </citation>
    <scope>NUCLEOTIDE SEQUENCE [LARGE SCALE GENOMIC DNA]</scope>
    <source>
        <strain evidence="4 5">AS576</strain>
    </source>
</reference>
<dbReference type="PRINTS" id="PR00505">
    <property type="entry name" value="D12N6MTFRASE"/>
</dbReference>
<dbReference type="InterPro" id="IPR012327">
    <property type="entry name" value="MeTrfase_D12"/>
</dbReference>
<accession>A0ABX5U9D2</accession>
<dbReference type="InterPro" id="IPR029063">
    <property type="entry name" value="SAM-dependent_MTases_sf"/>
</dbReference>
<dbReference type="PANTHER" id="PTHR30481:SF2">
    <property type="entry name" value="SITE-SPECIFIC DNA-METHYLTRANSFERASE (ADENINE-SPECIFIC)"/>
    <property type="match status" value="1"/>
</dbReference>
<dbReference type="GO" id="GO:0032259">
    <property type="term" value="P:methylation"/>
    <property type="evidence" value="ECO:0007669"/>
    <property type="project" value="UniProtKB-KW"/>
</dbReference>
<dbReference type="EMBL" id="CP029202">
    <property type="protein sequence ID" value="QCO23963.1"/>
    <property type="molecule type" value="Genomic_DNA"/>
</dbReference>
<dbReference type="Gene3D" id="3.40.50.150">
    <property type="entry name" value="Vaccinia Virus protein VP39"/>
    <property type="match status" value="2"/>
</dbReference>
<dbReference type="PANTHER" id="PTHR30481">
    <property type="entry name" value="DNA ADENINE METHYLASE"/>
    <property type="match status" value="1"/>
</dbReference>
<sequence>MQMQFLRPLSWVGGKTKADKFISSFFPNKIKRYVELFAGSAAIGLRLMFNDKVDEIILNDINSDLMTFWNDVKTNNIINKYPKFNSVEEAKNIYNSLPKFGKKGWETLFQNRLGWSGRENNTFSITRYELKYYDCLERVKLCEYLLNKYNAILENKNYFEIIKIYDDKNTVFYLDPPYYIANVSAMYKHYKFDYKELLYYLKNIKGKFILSLNNCEYIKNLFSNFFQIEWEKIYDMKHKNKLIELGQELLIMNFKPNISEQLKLFKECD</sequence>
<dbReference type="SUPFAM" id="SSF53335">
    <property type="entry name" value="S-adenosyl-L-methionine-dependent methyltransferases"/>
    <property type="match status" value="1"/>
</dbReference>
<keyword evidence="1 4" id="KW-0489">Methyltransferase</keyword>
<proteinExistence type="predicted"/>
<evidence type="ECO:0000256" key="3">
    <source>
        <dbReference type="ARBA" id="ARBA00022691"/>
    </source>
</evidence>
<dbReference type="GO" id="GO:0008168">
    <property type="term" value="F:methyltransferase activity"/>
    <property type="evidence" value="ECO:0007669"/>
    <property type="project" value="UniProtKB-KW"/>
</dbReference>
<dbReference type="Proteomes" id="UP000298715">
    <property type="component" value="Chromosome"/>
</dbReference>
<name>A0ABX5U9D2_SPIME</name>
<gene>
    <name evidence="4" type="ORF">SRED_002443</name>
</gene>